<proteinExistence type="predicted"/>
<dbReference type="GeneID" id="27137843"/>
<dbReference type="AlphaFoldDB" id="A0A0X3BMM0"/>
<dbReference type="EMBL" id="LT158599">
    <property type="protein sequence ID" value="CVK33346.1"/>
    <property type="molecule type" value="Genomic_DNA"/>
</dbReference>
<name>A0A0X3BMM0_9EURY</name>
<reference evidence="1 2" key="1">
    <citation type="submission" date="2016-01" db="EMBL/GenBank/DDBJ databases">
        <authorList>
            <person name="Manzoor S."/>
        </authorList>
    </citation>
    <scope>NUCLEOTIDE SEQUENCE [LARGE SCALE GENOMIC DNA]</scope>
    <source>
        <strain evidence="1">Methanoculleus sp MAB1</strain>
    </source>
</reference>
<dbReference type="Proteomes" id="UP000069850">
    <property type="component" value="Chromosome 1"/>
</dbReference>
<protein>
    <submittedName>
        <fullName evidence="1">Uncharacterized protein</fullName>
    </submittedName>
</protein>
<gene>
    <name evidence="1" type="ORF">MMAB1_2133</name>
</gene>
<accession>A0A0X3BMM0</accession>
<dbReference type="OrthoDB" id="384949at2157"/>
<dbReference type="RefSeq" id="WP_062264277.1">
    <property type="nucleotide sequence ID" value="NZ_LT158599.1"/>
</dbReference>
<dbReference type="KEGG" id="mema:MMAB1_2133"/>
<evidence type="ECO:0000313" key="1">
    <source>
        <dbReference type="EMBL" id="CVK33346.1"/>
    </source>
</evidence>
<sequence>MRRSVYFEEKYGVNINEFKSIDEVDACIEKKTGAKLNVVSAFSSTVDRAGNVLNVRIYNIDGLLDMALG</sequence>
<evidence type="ECO:0000313" key="2">
    <source>
        <dbReference type="Proteomes" id="UP000069850"/>
    </source>
</evidence>
<organism evidence="1 2">
    <name type="scientific">Methanoculleus bourgensis</name>
    <dbReference type="NCBI Taxonomy" id="83986"/>
    <lineage>
        <taxon>Archaea</taxon>
        <taxon>Methanobacteriati</taxon>
        <taxon>Methanobacteriota</taxon>
        <taxon>Stenosarchaea group</taxon>
        <taxon>Methanomicrobia</taxon>
        <taxon>Methanomicrobiales</taxon>
        <taxon>Methanomicrobiaceae</taxon>
        <taxon>Methanoculleus</taxon>
    </lineage>
</organism>